<gene>
    <name evidence="2" type="ORF">NG99_17305</name>
</gene>
<keyword evidence="1" id="KW-0175">Coiled coil</keyword>
<reference evidence="2 3" key="1">
    <citation type="submission" date="2014-10" db="EMBL/GenBank/DDBJ databases">
        <title>Genome sequence of Erwinia typographi M043b.</title>
        <authorList>
            <person name="Chan K.-G."/>
            <person name="Tan W.-S."/>
        </authorList>
    </citation>
    <scope>NUCLEOTIDE SEQUENCE [LARGE SCALE GENOMIC DNA]</scope>
    <source>
        <strain evidence="2 3">M043b</strain>
    </source>
</reference>
<evidence type="ECO:0008006" key="4">
    <source>
        <dbReference type="Google" id="ProtNLM"/>
    </source>
</evidence>
<comment type="caution">
    <text evidence="2">The sequence shown here is derived from an EMBL/GenBank/DDBJ whole genome shotgun (WGS) entry which is preliminary data.</text>
</comment>
<dbReference type="InterPro" id="IPR007813">
    <property type="entry name" value="PilN"/>
</dbReference>
<evidence type="ECO:0000256" key="1">
    <source>
        <dbReference type="SAM" id="Coils"/>
    </source>
</evidence>
<feature type="coiled-coil region" evidence="1">
    <location>
        <begin position="32"/>
        <end position="66"/>
    </location>
</feature>
<dbReference type="AlphaFoldDB" id="A0A0A3YW68"/>
<evidence type="ECO:0000313" key="3">
    <source>
        <dbReference type="Proteomes" id="UP000030351"/>
    </source>
</evidence>
<dbReference type="Pfam" id="PF05137">
    <property type="entry name" value="PilN"/>
    <property type="match status" value="1"/>
</dbReference>
<sequence>MLLLAIALLAAGLPTLGKKALNWQGEKLVRQRQNAGQRLEQQLERLAGAERQINRLRQQLTERQQRQKNLAHWSSFVLNLAQAMPETLWLSGISKNAASLTLSGFCSGVGDLDTFSQRLRQLTLVGKVKMGQLSRGAHGNVAFSLLIALRQQGDRDE</sequence>
<dbReference type="STRING" id="371042.NG99_17305"/>
<keyword evidence="3" id="KW-1185">Reference proteome</keyword>
<evidence type="ECO:0000313" key="2">
    <source>
        <dbReference type="EMBL" id="KGT91047.1"/>
    </source>
</evidence>
<accession>A0A0A3YW68</accession>
<dbReference type="EMBL" id="JRUQ01000049">
    <property type="protein sequence ID" value="KGT91047.1"/>
    <property type="molecule type" value="Genomic_DNA"/>
</dbReference>
<protein>
    <recommendedName>
        <fullName evidence="4">Fimbrial assembly protein</fullName>
    </recommendedName>
</protein>
<name>A0A0A3YW68_9GAMM</name>
<organism evidence="2 3">
    <name type="scientific">Erwinia typographi</name>
    <dbReference type="NCBI Taxonomy" id="371042"/>
    <lineage>
        <taxon>Bacteria</taxon>
        <taxon>Pseudomonadati</taxon>
        <taxon>Pseudomonadota</taxon>
        <taxon>Gammaproteobacteria</taxon>
        <taxon>Enterobacterales</taxon>
        <taxon>Erwiniaceae</taxon>
        <taxon>Erwinia</taxon>
    </lineage>
</organism>
<dbReference type="Proteomes" id="UP000030351">
    <property type="component" value="Unassembled WGS sequence"/>
</dbReference>
<dbReference type="eggNOG" id="COG3166">
    <property type="taxonomic scope" value="Bacteria"/>
</dbReference>
<proteinExistence type="predicted"/>